<feature type="site" description="Substrate discrimination" evidence="15">
    <location>
        <position position="13"/>
    </location>
</feature>
<comment type="catalytic activity">
    <reaction evidence="14 15">
        <text>DNA(n) + a 2'-deoxyribonucleoside 5'-triphosphate = DNA(n+1) + diphosphate</text>
        <dbReference type="Rhea" id="RHEA:22508"/>
        <dbReference type="Rhea" id="RHEA-COMP:17339"/>
        <dbReference type="Rhea" id="RHEA-COMP:17340"/>
        <dbReference type="ChEBI" id="CHEBI:33019"/>
        <dbReference type="ChEBI" id="CHEBI:61560"/>
        <dbReference type="ChEBI" id="CHEBI:173112"/>
        <dbReference type="EC" id="2.7.7.7"/>
    </reaction>
</comment>
<keyword evidence="10 15" id="KW-0460">Magnesium</keyword>
<evidence type="ECO:0000256" key="12">
    <source>
        <dbReference type="ARBA" id="ARBA00023125"/>
    </source>
</evidence>
<evidence type="ECO:0000313" key="18">
    <source>
        <dbReference type="Proteomes" id="UP000273643"/>
    </source>
</evidence>
<comment type="subunit">
    <text evidence="15">Monomer.</text>
</comment>
<feature type="binding site" evidence="15">
    <location>
        <position position="103"/>
    </location>
    <ligand>
        <name>Mg(2+)</name>
        <dbReference type="ChEBI" id="CHEBI:18420"/>
    </ligand>
</feature>
<dbReference type="RefSeq" id="WP_123637936.1">
    <property type="nucleotide sequence ID" value="NZ_RJUK01000001.1"/>
</dbReference>
<name>A0A3N1P0R9_9GAMM</name>
<comment type="subcellular location">
    <subcellularLocation>
        <location evidence="1 15">Cytoplasm</location>
    </subcellularLocation>
</comment>
<dbReference type="InterPro" id="IPR001126">
    <property type="entry name" value="UmuC"/>
</dbReference>
<dbReference type="GO" id="GO:0006261">
    <property type="term" value="P:DNA-templated DNA replication"/>
    <property type="evidence" value="ECO:0007669"/>
    <property type="project" value="UniProtKB-UniRule"/>
</dbReference>
<evidence type="ECO:0000256" key="4">
    <source>
        <dbReference type="ARBA" id="ARBA00022490"/>
    </source>
</evidence>
<keyword evidence="5 15" id="KW-0808">Transferase</keyword>
<dbReference type="InterPro" id="IPR022880">
    <property type="entry name" value="DNApol_IV"/>
</dbReference>
<evidence type="ECO:0000256" key="9">
    <source>
        <dbReference type="ARBA" id="ARBA00022763"/>
    </source>
</evidence>
<keyword evidence="18" id="KW-1185">Reference proteome</keyword>
<evidence type="ECO:0000259" key="16">
    <source>
        <dbReference type="PROSITE" id="PS50173"/>
    </source>
</evidence>
<dbReference type="Gene3D" id="3.30.1490.100">
    <property type="entry name" value="DNA polymerase, Y-family, little finger domain"/>
    <property type="match status" value="1"/>
</dbReference>
<comment type="caution">
    <text evidence="17">The sequence shown here is derived from an EMBL/GenBank/DDBJ whole genome shotgun (WGS) entry which is preliminary data.</text>
</comment>
<evidence type="ECO:0000256" key="14">
    <source>
        <dbReference type="ARBA" id="ARBA00049244"/>
    </source>
</evidence>
<keyword evidence="11 15" id="KW-0239">DNA-directed DNA polymerase</keyword>
<feature type="binding site" evidence="15">
    <location>
        <position position="8"/>
    </location>
    <ligand>
        <name>Mg(2+)</name>
        <dbReference type="ChEBI" id="CHEBI:18420"/>
    </ligand>
</feature>
<dbReference type="Pfam" id="PF11799">
    <property type="entry name" value="IMS_C"/>
    <property type="match status" value="1"/>
</dbReference>
<gene>
    <name evidence="15" type="primary">dinB</name>
    <name evidence="17" type="ORF">EDC38_1465</name>
</gene>
<dbReference type="OrthoDB" id="9808813at2"/>
<dbReference type="GO" id="GO:0003887">
    <property type="term" value="F:DNA-directed DNA polymerase activity"/>
    <property type="evidence" value="ECO:0007669"/>
    <property type="project" value="UniProtKB-UniRule"/>
</dbReference>
<dbReference type="GO" id="GO:0009432">
    <property type="term" value="P:SOS response"/>
    <property type="evidence" value="ECO:0007669"/>
    <property type="project" value="TreeGrafter"/>
</dbReference>
<evidence type="ECO:0000256" key="1">
    <source>
        <dbReference type="ARBA" id="ARBA00004496"/>
    </source>
</evidence>
<evidence type="ECO:0000256" key="2">
    <source>
        <dbReference type="ARBA" id="ARBA00010945"/>
    </source>
</evidence>
<dbReference type="GO" id="GO:0000287">
    <property type="term" value="F:magnesium ion binding"/>
    <property type="evidence" value="ECO:0007669"/>
    <property type="project" value="UniProtKB-UniRule"/>
</dbReference>
<protein>
    <recommendedName>
        <fullName evidence="15">DNA polymerase IV</fullName>
        <shortName evidence="15">Pol IV</shortName>
        <ecNumber evidence="15">2.7.7.7</ecNumber>
    </recommendedName>
</protein>
<keyword evidence="13 15" id="KW-0234">DNA repair</keyword>
<keyword evidence="8 15" id="KW-0479">Metal-binding</keyword>
<comment type="similarity">
    <text evidence="2 15">Belongs to the DNA polymerase type-Y family.</text>
</comment>
<dbReference type="NCBIfam" id="NF002677">
    <property type="entry name" value="PRK02406.1"/>
    <property type="match status" value="1"/>
</dbReference>
<keyword evidence="3 15" id="KW-0515">Mutator protein</keyword>
<dbReference type="InterPro" id="IPR043502">
    <property type="entry name" value="DNA/RNA_pol_sf"/>
</dbReference>
<accession>A0A3N1P0R9</accession>
<dbReference type="CDD" id="cd03586">
    <property type="entry name" value="PolY_Pol_IV_kappa"/>
    <property type="match status" value="1"/>
</dbReference>
<feature type="domain" description="UmuC" evidence="16">
    <location>
        <begin position="4"/>
        <end position="185"/>
    </location>
</feature>
<dbReference type="InterPro" id="IPR036775">
    <property type="entry name" value="DNA_pol_Y-fam_lit_finger_sf"/>
</dbReference>
<dbReference type="AlphaFoldDB" id="A0A3N1P0R9"/>
<evidence type="ECO:0000256" key="11">
    <source>
        <dbReference type="ARBA" id="ARBA00022932"/>
    </source>
</evidence>
<comment type="cofactor">
    <cofactor evidence="15">
        <name>Mg(2+)</name>
        <dbReference type="ChEBI" id="CHEBI:18420"/>
    </cofactor>
    <text evidence="15">Binds 2 magnesium ions per subunit.</text>
</comment>
<dbReference type="SUPFAM" id="SSF56672">
    <property type="entry name" value="DNA/RNA polymerases"/>
    <property type="match status" value="1"/>
</dbReference>
<evidence type="ECO:0000256" key="13">
    <source>
        <dbReference type="ARBA" id="ARBA00023204"/>
    </source>
</evidence>
<dbReference type="PROSITE" id="PS50173">
    <property type="entry name" value="UMUC"/>
    <property type="match status" value="1"/>
</dbReference>
<evidence type="ECO:0000313" key="17">
    <source>
        <dbReference type="EMBL" id="ROQ20847.1"/>
    </source>
</evidence>
<dbReference type="SUPFAM" id="SSF100879">
    <property type="entry name" value="Lesion bypass DNA polymerase (Y-family), little finger domain"/>
    <property type="match status" value="1"/>
</dbReference>
<evidence type="ECO:0000256" key="8">
    <source>
        <dbReference type="ARBA" id="ARBA00022723"/>
    </source>
</evidence>
<keyword evidence="6 15" id="KW-0548">Nucleotidyltransferase</keyword>
<dbReference type="Gene3D" id="1.10.150.20">
    <property type="entry name" value="5' to 3' exonuclease, C-terminal subdomain"/>
    <property type="match status" value="1"/>
</dbReference>
<dbReference type="GO" id="GO:0003684">
    <property type="term" value="F:damaged DNA binding"/>
    <property type="evidence" value="ECO:0007669"/>
    <property type="project" value="InterPro"/>
</dbReference>
<evidence type="ECO:0000256" key="5">
    <source>
        <dbReference type="ARBA" id="ARBA00022679"/>
    </source>
</evidence>
<reference evidence="17 18" key="1">
    <citation type="submission" date="2018-11" db="EMBL/GenBank/DDBJ databases">
        <title>Genomic Encyclopedia of Type Strains, Phase IV (KMG-IV): sequencing the most valuable type-strain genomes for metagenomic binning, comparative biology and taxonomic classification.</title>
        <authorList>
            <person name="Goeker M."/>
        </authorList>
    </citation>
    <scope>NUCLEOTIDE SEQUENCE [LARGE SCALE GENOMIC DNA]</scope>
    <source>
        <strain evidence="17 18">DSM 16974</strain>
    </source>
</reference>
<keyword evidence="7 15" id="KW-0235">DNA replication</keyword>
<dbReference type="Gene3D" id="3.30.70.270">
    <property type="match status" value="1"/>
</dbReference>
<dbReference type="Proteomes" id="UP000273643">
    <property type="component" value="Unassembled WGS sequence"/>
</dbReference>
<evidence type="ECO:0000256" key="3">
    <source>
        <dbReference type="ARBA" id="ARBA00022457"/>
    </source>
</evidence>
<dbReference type="EMBL" id="RJUK01000001">
    <property type="protein sequence ID" value="ROQ20847.1"/>
    <property type="molecule type" value="Genomic_DNA"/>
</dbReference>
<comment type="function">
    <text evidence="15">Poorly processive, error-prone DNA polymerase involved in untargeted mutagenesis. Copies undamaged DNA at stalled replication forks, which arise in vivo from mismatched or misaligned primer ends. These misaligned primers can be extended by PolIV. Exhibits no 3'-5' exonuclease (proofreading) activity. May be involved in translesional synthesis, in conjunction with the beta clamp from PolIII.</text>
</comment>
<proteinExistence type="inferred from homology"/>
<dbReference type="InterPro" id="IPR050116">
    <property type="entry name" value="DNA_polymerase-Y"/>
</dbReference>
<feature type="active site" evidence="15">
    <location>
        <position position="104"/>
    </location>
</feature>
<keyword evidence="4 15" id="KW-0963">Cytoplasm</keyword>
<keyword evidence="9 15" id="KW-0227">DNA damage</keyword>
<evidence type="ECO:0000256" key="10">
    <source>
        <dbReference type="ARBA" id="ARBA00022842"/>
    </source>
</evidence>
<evidence type="ECO:0000256" key="15">
    <source>
        <dbReference type="HAMAP-Rule" id="MF_01113"/>
    </source>
</evidence>
<sequence length="352" mass="39656">MRKIIHCDADCFFAAIEMRDDPSLRHRPIAVGGSSDRRGVISTCNYEARRYGVRSAMASAYAKRLCPDLLIVPHRMDAYREASLQMRHVFYDFSERVEPLSLDEAYLDVTDSEHCQGSATRIAEAIRERVHDALGITISAGVAPNKFLAKVASDWRKPDGLYVVPPKQVAEFVRALPVERVPGVGRATAQRLAQMGVATCGDLQAFDVFELSERFGAFGVRLHHLCHGRDERAVTVSRRRKSLSVEHTFAQDLPDLEHCLGQLPGLLQSLALRLRRVDGDYRVVKRFVKLKFEDFTSTTLERAGTDVNQAAYRALCEEAFVRGDRPVRLLGVGVRFVDLREDQAFYQLDLFS</sequence>
<organism evidence="17 18">
    <name type="scientific">Marinimicrobium koreense</name>
    <dbReference type="NCBI Taxonomy" id="306545"/>
    <lineage>
        <taxon>Bacteria</taxon>
        <taxon>Pseudomonadati</taxon>
        <taxon>Pseudomonadota</taxon>
        <taxon>Gammaproteobacteria</taxon>
        <taxon>Cellvibrionales</taxon>
        <taxon>Cellvibrionaceae</taxon>
        <taxon>Marinimicrobium</taxon>
    </lineage>
</organism>
<dbReference type="HAMAP" id="MF_01113">
    <property type="entry name" value="DNApol_IV"/>
    <property type="match status" value="1"/>
</dbReference>
<dbReference type="GO" id="GO:0005829">
    <property type="term" value="C:cytosol"/>
    <property type="evidence" value="ECO:0007669"/>
    <property type="project" value="TreeGrafter"/>
</dbReference>
<dbReference type="EC" id="2.7.7.7" evidence="15"/>
<dbReference type="GO" id="GO:0006281">
    <property type="term" value="P:DNA repair"/>
    <property type="evidence" value="ECO:0007669"/>
    <property type="project" value="UniProtKB-UniRule"/>
</dbReference>
<dbReference type="InterPro" id="IPR053848">
    <property type="entry name" value="IMS_HHH_1"/>
</dbReference>
<dbReference type="InterPro" id="IPR043128">
    <property type="entry name" value="Rev_trsase/Diguanyl_cyclase"/>
</dbReference>
<dbReference type="InterPro" id="IPR017961">
    <property type="entry name" value="DNA_pol_Y-fam_little_finger"/>
</dbReference>
<dbReference type="PANTHER" id="PTHR11076:SF33">
    <property type="entry name" value="DNA POLYMERASE KAPPA"/>
    <property type="match status" value="1"/>
</dbReference>
<dbReference type="Pfam" id="PF00817">
    <property type="entry name" value="IMS"/>
    <property type="match status" value="1"/>
</dbReference>
<keyword evidence="12 15" id="KW-0238">DNA-binding</keyword>
<dbReference type="PANTHER" id="PTHR11076">
    <property type="entry name" value="DNA REPAIR POLYMERASE UMUC / TRANSFERASE FAMILY MEMBER"/>
    <property type="match status" value="1"/>
</dbReference>
<evidence type="ECO:0000256" key="6">
    <source>
        <dbReference type="ARBA" id="ARBA00022695"/>
    </source>
</evidence>
<dbReference type="FunFam" id="3.40.1170.60:FF:000001">
    <property type="entry name" value="DNA polymerase IV"/>
    <property type="match status" value="1"/>
</dbReference>
<dbReference type="GO" id="GO:0042276">
    <property type="term" value="P:error-prone translesion synthesis"/>
    <property type="evidence" value="ECO:0007669"/>
    <property type="project" value="TreeGrafter"/>
</dbReference>
<dbReference type="Gene3D" id="3.40.1170.60">
    <property type="match status" value="1"/>
</dbReference>
<evidence type="ECO:0000256" key="7">
    <source>
        <dbReference type="ARBA" id="ARBA00022705"/>
    </source>
</evidence>
<dbReference type="Pfam" id="PF21999">
    <property type="entry name" value="IMS_HHH_1"/>
    <property type="match status" value="1"/>
</dbReference>